<keyword evidence="5 12" id="KW-0812">Transmembrane</keyword>
<dbReference type="STRING" id="1317117.ATO7_05565"/>
<evidence type="ECO:0000313" key="14">
    <source>
        <dbReference type="Proteomes" id="UP000192342"/>
    </source>
</evidence>
<dbReference type="GO" id="GO:0015095">
    <property type="term" value="F:magnesium ion transmembrane transporter activity"/>
    <property type="evidence" value="ECO:0007669"/>
    <property type="project" value="UniProtKB-UniRule"/>
</dbReference>
<evidence type="ECO:0000256" key="4">
    <source>
        <dbReference type="ARBA" id="ARBA00022475"/>
    </source>
</evidence>
<dbReference type="Gene3D" id="1.20.58.340">
    <property type="entry name" value="Magnesium transport protein CorA, transmembrane region"/>
    <property type="match status" value="2"/>
</dbReference>
<keyword evidence="8 12" id="KW-0406">Ion transport</keyword>
<dbReference type="PANTHER" id="PTHR46494:SF1">
    <property type="entry name" value="CORA FAMILY METAL ION TRANSPORTER (EUROFUNG)"/>
    <property type="match status" value="1"/>
</dbReference>
<dbReference type="InterPro" id="IPR004488">
    <property type="entry name" value="Mg/Co-transport_prot_CorA"/>
</dbReference>
<evidence type="ECO:0000256" key="2">
    <source>
        <dbReference type="ARBA" id="ARBA00009765"/>
    </source>
</evidence>
<name>A0A1Y1SI16_9GAMM</name>
<reference evidence="13 14" key="1">
    <citation type="submission" date="2013-04" db="EMBL/GenBank/DDBJ databases">
        <title>Oceanococcus atlanticus 22II-S10r2 Genome Sequencing.</title>
        <authorList>
            <person name="Lai Q."/>
            <person name="Li G."/>
            <person name="Shao Z."/>
        </authorList>
    </citation>
    <scope>NUCLEOTIDE SEQUENCE [LARGE SCALE GENOMIC DNA]</scope>
    <source>
        <strain evidence="13 14">22II-S10r2</strain>
    </source>
</reference>
<protein>
    <recommendedName>
        <fullName evidence="12">Magnesium transport protein CorA</fullName>
    </recommendedName>
</protein>
<keyword evidence="6 12" id="KW-0460">Magnesium</keyword>
<evidence type="ECO:0000256" key="8">
    <source>
        <dbReference type="ARBA" id="ARBA00023065"/>
    </source>
</evidence>
<dbReference type="GO" id="GO:0005886">
    <property type="term" value="C:plasma membrane"/>
    <property type="evidence" value="ECO:0007669"/>
    <property type="project" value="UniProtKB-SubCell"/>
</dbReference>
<dbReference type="GO" id="GO:0015087">
    <property type="term" value="F:cobalt ion transmembrane transporter activity"/>
    <property type="evidence" value="ECO:0007669"/>
    <property type="project" value="UniProtKB-UniRule"/>
</dbReference>
<dbReference type="CDD" id="cd12828">
    <property type="entry name" value="TmCorA-like_1"/>
    <property type="match status" value="1"/>
</dbReference>
<evidence type="ECO:0000256" key="11">
    <source>
        <dbReference type="ARBA" id="ARBA00045497"/>
    </source>
</evidence>
<accession>A0A1Y1SI16</accession>
<evidence type="ECO:0000256" key="5">
    <source>
        <dbReference type="ARBA" id="ARBA00022692"/>
    </source>
</evidence>
<dbReference type="SUPFAM" id="SSF143865">
    <property type="entry name" value="CorA soluble domain-like"/>
    <property type="match status" value="1"/>
</dbReference>
<dbReference type="SUPFAM" id="SSF144083">
    <property type="entry name" value="Magnesium transport protein CorA, transmembrane region"/>
    <property type="match status" value="1"/>
</dbReference>
<comment type="function">
    <text evidence="11">Mediates influx of magnesium ions. Alternates between open and closed states. Activated by low cytoplasmic Mg(2+) levels. Inactive when cytoplasmic Mg(2+) levels are high.</text>
</comment>
<dbReference type="InterPro" id="IPR002523">
    <property type="entry name" value="MgTranspt_CorA/ZnTranspt_ZntB"/>
</dbReference>
<evidence type="ECO:0000256" key="10">
    <source>
        <dbReference type="ARBA" id="ARBA00034269"/>
    </source>
</evidence>
<dbReference type="PANTHER" id="PTHR46494">
    <property type="entry name" value="CORA FAMILY METAL ION TRANSPORTER (EUROFUNG)"/>
    <property type="match status" value="1"/>
</dbReference>
<comment type="catalytic activity">
    <reaction evidence="10">
        <text>Mg(2+)(in) = Mg(2+)(out)</text>
        <dbReference type="Rhea" id="RHEA:29827"/>
        <dbReference type="ChEBI" id="CHEBI:18420"/>
    </reaction>
</comment>
<dbReference type="AlphaFoldDB" id="A0A1Y1SI16"/>
<dbReference type="GO" id="GO:0000287">
    <property type="term" value="F:magnesium ion binding"/>
    <property type="evidence" value="ECO:0007669"/>
    <property type="project" value="TreeGrafter"/>
</dbReference>
<dbReference type="Gene3D" id="3.30.460.20">
    <property type="entry name" value="CorA soluble domain-like"/>
    <property type="match status" value="1"/>
</dbReference>
<dbReference type="Pfam" id="PF01544">
    <property type="entry name" value="CorA"/>
    <property type="match status" value="1"/>
</dbReference>
<proteinExistence type="inferred from homology"/>
<keyword evidence="7 12" id="KW-1133">Transmembrane helix</keyword>
<comment type="caution">
    <text evidence="13">The sequence shown here is derived from an EMBL/GenBank/DDBJ whole genome shotgun (WGS) entry which is preliminary data.</text>
</comment>
<organism evidence="13 14">
    <name type="scientific">Oceanococcus atlanticus</name>
    <dbReference type="NCBI Taxonomy" id="1317117"/>
    <lineage>
        <taxon>Bacteria</taxon>
        <taxon>Pseudomonadati</taxon>
        <taxon>Pseudomonadota</taxon>
        <taxon>Gammaproteobacteria</taxon>
        <taxon>Chromatiales</taxon>
        <taxon>Oceanococcaceae</taxon>
        <taxon>Oceanococcus</taxon>
    </lineage>
</organism>
<comment type="subcellular location">
    <subcellularLocation>
        <location evidence="1">Cell membrane</location>
        <topology evidence="1">Multi-pass membrane protein</topology>
    </subcellularLocation>
    <subcellularLocation>
        <location evidence="12">Membrane</location>
        <topology evidence="12">Multi-pass membrane protein</topology>
    </subcellularLocation>
</comment>
<dbReference type="InterPro" id="IPR045863">
    <property type="entry name" value="CorA_TM1_TM2"/>
</dbReference>
<evidence type="ECO:0000313" key="13">
    <source>
        <dbReference type="EMBL" id="ORE89322.1"/>
    </source>
</evidence>
<evidence type="ECO:0000256" key="6">
    <source>
        <dbReference type="ARBA" id="ARBA00022842"/>
    </source>
</evidence>
<keyword evidence="14" id="KW-1185">Reference proteome</keyword>
<dbReference type="OrthoDB" id="9803416at2"/>
<dbReference type="FunFam" id="1.20.58.340:FF:000004">
    <property type="entry name" value="Magnesium transport protein CorA"/>
    <property type="match status" value="1"/>
</dbReference>
<evidence type="ECO:0000256" key="1">
    <source>
        <dbReference type="ARBA" id="ARBA00004651"/>
    </source>
</evidence>
<feature type="transmembrane region" description="Helical" evidence="12">
    <location>
        <begin position="285"/>
        <end position="305"/>
    </location>
</feature>
<dbReference type="InterPro" id="IPR045861">
    <property type="entry name" value="CorA_cytoplasmic_dom"/>
</dbReference>
<evidence type="ECO:0000256" key="7">
    <source>
        <dbReference type="ARBA" id="ARBA00022989"/>
    </source>
</evidence>
<keyword evidence="4 12" id="KW-1003">Cell membrane</keyword>
<feature type="transmembrane region" description="Helical" evidence="12">
    <location>
        <begin position="325"/>
        <end position="342"/>
    </location>
</feature>
<dbReference type="Proteomes" id="UP000192342">
    <property type="component" value="Unassembled WGS sequence"/>
</dbReference>
<evidence type="ECO:0000256" key="12">
    <source>
        <dbReference type="RuleBase" id="RU362010"/>
    </source>
</evidence>
<gene>
    <name evidence="12" type="primary">corA</name>
    <name evidence="13" type="ORF">ATO7_05565</name>
</gene>
<dbReference type="RefSeq" id="WP_083560337.1">
    <property type="nucleotide sequence ID" value="NZ_AQQV01000001.1"/>
</dbReference>
<dbReference type="NCBIfam" id="TIGR00383">
    <property type="entry name" value="corA"/>
    <property type="match status" value="1"/>
</dbReference>
<keyword evidence="9 12" id="KW-0472">Membrane</keyword>
<dbReference type="GO" id="GO:0050897">
    <property type="term" value="F:cobalt ion binding"/>
    <property type="evidence" value="ECO:0007669"/>
    <property type="project" value="TreeGrafter"/>
</dbReference>
<sequence>MWAKTDAIKPGQRPGMLFEQHSRVRILWTRYDGETLEQGELQDFSELPAIPEQHCLWLDILGVPGTRGLDALGAAYGLHRLALEDVQHQGQKPKLEQFDDHAFAVLQIPTVEDAGARFEQLSLFIRPHLVISLHDRGDLFDPVRRRLEAGRGVIRAGGADYLLYALMDLTVDLGFPLISSITEHLYELEERVEEAHADLSRDIYSVRRQLSALLRQAQRQQEVVRELLDSDQIDGIADQHVFWRDCLDHADRYAEGLAFLRESAADLLNTHLALISHRMNDVMKVLTVMSTVFVPLSFLVGLYGMNFNTDSPYNLPELGWKFGYLFVWGVMVSVVAGVLIFFRRKRWI</sequence>
<keyword evidence="3 12" id="KW-0813">Transport</keyword>
<dbReference type="EMBL" id="AQQV01000001">
    <property type="protein sequence ID" value="ORE89322.1"/>
    <property type="molecule type" value="Genomic_DNA"/>
</dbReference>
<evidence type="ECO:0000256" key="9">
    <source>
        <dbReference type="ARBA" id="ARBA00023136"/>
    </source>
</evidence>
<evidence type="ECO:0000256" key="3">
    <source>
        <dbReference type="ARBA" id="ARBA00022448"/>
    </source>
</evidence>
<comment type="similarity">
    <text evidence="2 12">Belongs to the CorA metal ion transporter (MIT) (TC 1.A.35) family.</text>
</comment>